<name>A0A934QWT8_9PSEU</name>
<reference evidence="2" key="1">
    <citation type="submission" date="2020-12" db="EMBL/GenBank/DDBJ databases">
        <title>Prauserella sp. ASG 168, a novel actinomycete isolated from cave rock.</title>
        <authorList>
            <person name="Suriyachadkun C."/>
        </authorList>
    </citation>
    <scope>NUCLEOTIDE SEQUENCE</scope>
    <source>
        <strain evidence="2">ASG 168</strain>
    </source>
</reference>
<feature type="transmembrane region" description="Helical" evidence="1">
    <location>
        <begin position="370"/>
        <end position="392"/>
    </location>
</feature>
<dbReference type="PANTHER" id="PTHR41983:SF2">
    <property type="entry name" value="SHORT-CHAIN FATTY ACID TRANSPORTER-RELATED"/>
    <property type="match status" value="1"/>
</dbReference>
<dbReference type="RefSeq" id="WP_200322898.1">
    <property type="nucleotide sequence ID" value="NZ_JAENJH010000008.1"/>
</dbReference>
<feature type="transmembrane region" description="Helical" evidence="1">
    <location>
        <begin position="328"/>
        <end position="350"/>
    </location>
</feature>
<dbReference type="EMBL" id="JAENJH010000008">
    <property type="protein sequence ID" value="MBK1787820.1"/>
    <property type="molecule type" value="Genomic_DNA"/>
</dbReference>
<evidence type="ECO:0000313" key="3">
    <source>
        <dbReference type="Proteomes" id="UP000635245"/>
    </source>
</evidence>
<feature type="transmembrane region" description="Helical" evidence="1">
    <location>
        <begin position="158"/>
        <end position="179"/>
    </location>
</feature>
<accession>A0A934QWT8</accession>
<protein>
    <submittedName>
        <fullName evidence="2">Short-chain fatty acid transporter</fullName>
    </submittedName>
</protein>
<evidence type="ECO:0000256" key="1">
    <source>
        <dbReference type="SAM" id="Phobius"/>
    </source>
</evidence>
<organism evidence="2 3">
    <name type="scientific">Prauserella cavernicola</name>
    <dbReference type="NCBI Taxonomy" id="2800127"/>
    <lineage>
        <taxon>Bacteria</taxon>
        <taxon>Bacillati</taxon>
        <taxon>Actinomycetota</taxon>
        <taxon>Actinomycetes</taxon>
        <taxon>Pseudonocardiales</taxon>
        <taxon>Pseudonocardiaceae</taxon>
        <taxon>Prauserella</taxon>
    </lineage>
</organism>
<dbReference type="GO" id="GO:0005886">
    <property type="term" value="C:plasma membrane"/>
    <property type="evidence" value="ECO:0007669"/>
    <property type="project" value="TreeGrafter"/>
</dbReference>
<feature type="transmembrane region" description="Helical" evidence="1">
    <location>
        <begin position="458"/>
        <end position="482"/>
    </location>
</feature>
<gene>
    <name evidence="2" type="ORF">JHE00_26120</name>
</gene>
<dbReference type="PANTHER" id="PTHR41983">
    <property type="entry name" value="SHORT-CHAIN FATTY ACID TRANSPORTER-RELATED"/>
    <property type="match status" value="1"/>
</dbReference>
<feature type="transmembrane region" description="Helical" evidence="1">
    <location>
        <begin position="265"/>
        <end position="285"/>
    </location>
</feature>
<dbReference type="Proteomes" id="UP000635245">
    <property type="component" value="Unassembled WGS sequence"/>
</dbReference>
<keyword evidence="3" id="KW-1185">Reference proteome</keyword>
<evidence type="ECO:0000313" key="2">
    <source>
        <dbReference type="EMBL" id="MBK1787820.1"/>
    </source>
</evidence>
<dbReference type="InterPro" id="IPR006160">
    <property type="entry name" value="SCFA_transpt_AtoE"/>
</dbReference>
<dbReference type="AlphaFoldDB" id="A0A934QWT8"/>
<feature type="transmembrane region" description="Helical" evidence="1">
    <location>
        <begin position="45"/>
        <end position="65"/>
    </location>
</feature>
<dbReference type="Pfam" id="PF02667">
    <property type="entry name" value="SCFA_trans"/>
    <property type="match status" value="1"/>
</dbReference>
<keyword evidence="1" id="KW-1133">Transmembrane helix</keyword>
<feature type="transmembrane region" description="Helical" evidence="1">
    <location>
        <begin position="77"/>
        <end position="98"/>
    </location>
</feature>
<comment type="caution">
    <text evidence="2">The sequence shown here is derived from an EMBL/GenBank/DDBJ whole genome shotgun (WGS) entry which is preliminary data.</text>
</comment>
<feature type="transmembrane region" description="Helical" evidence="1">
    <location>
        <begin position="211"/>
        <end position="232"/>
    </location>
</feature>
<keyword evidence="1" id="KW-0812">Transmembrane</keyword>
<feature type="transmembrane region" description="Helical" evidence="1">
    <location>
        <begin position="118"/>
        <end position="146"/>
    </location>
</feature>
<feature type="transmembrane region" description="Helical" evidence="1">
    <location>
        <begin position="300"/>
        <end position="316"/>
    </location>
</feature>
<proteinExistence type="predicted"/>
<sequence length="487" mass="51967">MSTKPDKHTLADVEAGGARRRSRFSLEPLAVRSASWVEKWFPDTFVIALLAIVVVGVAAIAIGSTPATVMSSFGNGFWDLLPFAMQMAIIIVGGYALASSKPVRTLIERLAAKPGTARGAVAFVAFCTMVSSLLSWGFSLIVGGLFARAMGRRKDLRVDYRAASAAGFMGIGATCLLGLSSAPALLHATPESVPQTLYEISGYIPLTQTMFSWRSGVLLLVMGTVSVLVAYYTAPTGDRIKTAADLGVDVTDEPADQKRSRPGEWLEYSPLLSIVIGGAMAVWIIGKVISEGPLSAVSDLNSYNFLILTLALLLHWRPRSFVQAASRATPATSGVIIQFPVYAGIAGILVSATNGADMSLSHYLAEAFTWAGQYIGLPVVVGIYSIVMGLFVPSAGAKWALEAPYVFEAATESQTNFGWLVQVYSSTESLANLINPFWMLPLLGLVGLKARNIVGYTLMYFIVLAPATLTAIWVLSIGVPWVPPVFP</sequence>
<keyword evidence="1" id="KW-0472">Membrane</keyword>